<evidence type="ECO:0000313" key="1">
    <source>
        <dbReference type="EMBL" id="KAB2629255.1"/>
    </source>
</evidence>
<reference evidence="1 2" key="3">
    <citation type="submission" date="2019-11" db="EMBL/GenBank/DDBJ databases">
        <title>A de novo genome assembly of a pear dwarfing rootstock.</title>
        <authorList>
            <person name="Wang F."/>
            <person name="Wang J."/>
            <person name="Li S."/>
            <person name="Zhang Y."/>
            <person name="Fang M."/>
            <person name="Ma L."/>
            <person name="Zhao Y."/>
            <person name="Jiang S."/>
        </authorList>
    </citation>
    <scope>NUCLEOTIDE SEQUENCE [LARGE SCALE GENOMIC DNA]</scope>
    <source>
        <strain evidence="1">S2</strain>
        <tissue evidence="1">Leaf</tissue>
    </source>
</reference>
<gene>
    <name evidence="1" type="ORF">D8674_034050</name>
</gene>
<accession>A0A5N5HN34</accession>
<comment type="caution">
    <text evidence="1">The sequence shown here is derived from an EMBL/GenBank/DDBJ whole genome shotgun (WGS) entry which is preliminary data.</text>
</comment>
<reference evidence="2" key="2">
    <citation type="submission" date="2019-10" db="EMBL/GenBank/DDBJ databases">
        <title>A de novo genome assembly of a pear dwarfing rootstock.</title>
        <authorList>
            <person name="Wang F."/>
            <person name="Wang J."/>
            <person name="Li S."/>
            <person name="Zhang Y."/>
            <person name="Fang M."/>
            <person name="Ma L."/>
            <person name="Zhao Y."/>
            <person name="Jiang S."/>
        </authorList>
    </citation>
    <scope>NUCLEOTIDE SEQUENCE [LARGE SCALE GENOMIC DNA]</scope>
</reference>
<sequence length="69" mass="7661">MRGLERLGRRRGTNIRETNAGLTKVLRLATSSVKAVTSPIDCEDEEALGSRHWAFPIPLQYVPGLCPRV</sequence>
<organism evidence="1 2">
    <name type="scientific">Pyrus ussuriensis x Pyrus communis</name>
    <dbReference type="NCBI Taxonomy" id="2448454"/>
    <lineage>
        <taxon>Eukaryota</taxon>
        <taxon>Viridiplantae</taxon>
        <taxon>Streptophyta</taxon>
        <taxon>Embryophyta</taxon>
        <taxon>Tracheophyta</taxon>
        <taxon>Spermatophyta</taxon>
        <taxon>Magnoliopsida</taxon>
        <taxon>eudicotyledons</taxon>
        <taxon>Gunneridae</taxon>
        <taxon>Pentapetalae</taxon>
        <taxon>rosids</taxon>
        <taxon>fabids</taxon>
        <taxon>Rosales</taxon>
        <taxon>Rosaceae</taxon>
        <taxon>Amygdaloideae</taxon>
        <taxon>Maleae</taxon>
        <taxon>Pyrus</taxon>
    </lineage>
</organism>
<reference evidence="1 2" key="1">
    <citation type="submission" date="2019-09" db="EMBL/GenBank/DDBJ databases">
        <authorList>
            <person name="Ou C."/>
        </authorList>
    </citation>
    <scope>NUCLEOTIDE SEQUENCE [LARGE SCALE GENOMIC DNA]</scope>
    <source>
        <strain evidence="1">S2</strain>
        <tissue evidence="1">Leaf</tissue>
    </source>
</reference>
<keyword evidence="2" id="KW-1185">Reference proteome</keyword>
<proteinExistence type="predicted"/>
<dbReference type="AlphaFoldDB" id="A0A5N5HN34"/>
<dbReference type="EMBL" id="SMOL01000148">
    <property type="protein sequence ID" value="KAB2629255.1"/>
    <property type="molecule type" value="Genomic_DNA"/>
</dbReference>
<name>A0A5N5HN34_9ROSA</name>
<protein>
    <submittedName>
        <fullName evidence="1">Uncharacterized protein</fullName>
    </submittedName>
</protein>
<dbReference type="Proteomes" id="UP000327157">
    <property type="component" value="Chromosome 8"/>
</dbReference>
<evidence type="ECO:0000313" key="2">
    <source>
        <dbReference type="Proteomes" id="UP000327157"/>
    </source>
</evidence>